<feature type="transmembrane region" description="Helical" evidence="1">
    <location>
        <begin position="35"/>
        <end position="52"/>
    </location>
</feature>
<keyword evidence="2" id="KW-1185">Reference proteome</keyword>
<name>A0A6J1MDQ1_DROHY</name>
<dbReference type="OrthoDB" id="7882700at2759"/>
<evidence type="ECO:0000313" key="2">
    <source>
        <dbReference type="Proteomes" id="UP000504633"/>
    </source>
</evidence>
<dbReference type="RefSeq" id="XP_023175118.2">
    <property type="nucleotide sequence ID" value="XM_023319350.2"/>
</dbReference>
<accession>A0A6J1MDQ1</accession>
<dbReference type="AlphaFoldDB" id="A0A6J1MDQ1"/>
<evidence type="ECO:0000313" key="3">
    <source>
        <dbReference type="RefSeq" id="XP_023175118.2"/>
    </source>
</evidence>
<evidence type="ECO:0000256" key="1">
    <source>
        <dbReference type="SAM" id="Phobius"/>
    </source>
</evidence>
<keyword evidence="1" id="KW-0812">Transmembrane</keyword>
<dbReference type="GeneID" id="111602340"/>
<dbReference type="Proteomes" id="UP000504633">
    <property type="component" value="Unplaced"/>
</dbReference>
<sequence length="205" mass="23441">MASLESVLVAAVVHLFFRFALYITPQAEVTTPGHALPSIVVCAALLDVIYDIRIVPLGMYMRPRLIKCIAECFVAIFIVEVGMLVFWQSLEHVVFMLAKSLLLGMKLVSPEYYYDHEATLIGAFTLPISLIILASVVVYSNHMAKLRARYMAREMQVHLQLDNTVNFLSRSNRFKDSKCRKILDSYNSNAKRSRNPKWMVYFPDE</sequence>
<evidence type="ECO:0000313" key="4">
    <source>
        <dbReference type="RefSeq" id="XP_023175119.2"/>
    </source>
</evidence>
<feature type="transmembrane region" description="Helical" evidence="1">
    <location>
        <begin position="73"/>
        <end position="98"/>
    </location>
</feature>
<dbReference type="KEGG" id="dhe:111602340"/>
<feature type="transmembrane region" description="Helical" evidence="1">
    <location>
        <begin position="118"/>
        <end position="139"/>
    </location>
</feature>
<keyword evidence="1" id="KW-1133">Transmembrane helix</keyword>
<keyword evidence="1" id="KW-0472">Membrane</keyword>
<organism evidence="2 3">
    <name type="scientific">Drosophila hydei</name>
    <name type="common">Fruit fly</name>
    <dbReference type="NCBI Taxonomy" id="7224"/>
    <lineage>
        <taxon>Eukaryota</taxon>
        <taxon>Metazoa</taxon>
        <taxon>Ecdysozoa</taxon>
        <taxon>Arthropoda</taxon>
        <taxon>Hexapoda</taxon>
        <taxon>Insecta</taxon>
        <taxon>Pterygota</taxon>
        <taxon>Neoptera</taxon>
        <taxon>Endopterygota</taxon>
        <taxon>Diptera</taxon>
        <taxon>Brachycera</taxon>
        <taxon>Muscomorpha</taxon>
        <taxon>Ephydroidea</taxon>
        <taxon>Drosophilidae</taxon>
        <taxon>Drosophila</taxon>
    </lineage>
</organism>
<feature type="transmembrane region" description="Helical" evidence="1">
    <location>
        <begin position="7"/>
        <end position="23"/>
    </location>
</feature>
<dbReference type="RefSeq" id="XP_023175119.2">
    <property type="nucleotide sequence ID" value="XM_023319351.2"/>
</dbReference>
<dbReference type="OMA" id="LIWDNCF"/>
<reference evidence="3 4" key="1">
    <citation type="submission" date="2025-04" db="UniProtKB">
        <authorList>
            <consortium name="RefSeq"/>
        </authorList>
    </citation>
    <scope>IDENTIFICATION</scope>
    <source>
        <strain evidence="3 4">15085-1641.00</strain>
        <tissue evidence="3 4">Whole body</tissue>
    </source>
</reference>
<protein>
    <submittedName>
        <fullName evidence="3 4">Uncharacterized protein LOC111602340</fullName>
    </submittedName>
</protein>
<gene>
    <name evidence="3 4" type="primary">LOC111602340</name>
</gene>
<dbReference type="Pfam" id="PF16089">
    <property type="entry name" value="DUF4818"/>
    <property type="match status" value="1"/>
</dbReference>
<dbReference type="InterPro" id="IPR032145">
    <property type="entry name" value="DUF4818"/>
</dbReference>
<proteinExistence type="predicted"/>